<evidence type="ECO:0000313" key="2">
    <source>
        <dbReference type="EMBL" id="SCG69651.1"/>
    </source>
</evidence>
<evidence type="ECO:0000313" key="3">
    <source>
        <dbReference type="Proteomes" id="UP000198221"/>
    </source>
</evidence>
<dbReference type="EMBL" id="LT607754">
    <property type="protein sequence ID" value="SCG69651.1"/>
    <property type="molecule type" value="Genomic_DNA"/>
</dbReference>
<keyword evidence="1" id="KW-1133">Transmembrane helix</keyword>
<evidence type="ECO:0000256" key="1">
    <source>
        <dbReference type="SAM" id="Phobius"/>
    </source>
</evidence>
<name>A0A1C5JH64_9ACTN</name>
<dbReference type="Proteomes" id="UP000198221">
    <property type="component" value="Chromosome I"/>
</dbReference>
<dbReference type="AlphaFoldDB" id="A0A1C5JH64"/>
<protein>
    <submittedName>
        <fullName evidence="2">Uncharacterized protein</fullName>
    </submittedName>
</protein>
<gene>
    <name evidence="2" type="ORF">GA0070613_4642</name>
</gene>
<proteinExistence type="predicted"/>
<accession>A0A1C5JH64</accession>
<keyword evidence="1" id="KW-0472">Membrane</keyword>
<feature type="transmembrane region" description="Helical" evidence="1">
    <location>
        <begin position="6"/>
        <end position="27"/>
    </location>
</feature>
<organism evidence="2 3">
    <name type="scientific">Micromonospora inositola</name>
    <dbReference type="NCBI Taxonomy" id="47865"/>
    <lineage>
        <taxon>Bacteria</taxon>
        <taxon>Bacillati</taxon>
        <taxon>Actinomycetota</taxon>
        <taxon>Actinomycetes</taxon>
        <taxon>Micromonosporales</taxon>
        <taxon>Micromonosporaceae</taxon>
        <taxon>Micromonospora</taxon>
    </lineage>
</organism>
<sequence length="80" mass="8869">MPTYLLARVTTWVVVPRVALYVLLFGAQRFLADELALDDDTPYIEPSLLARSLDTAVATGETGTRWDGIDRITVDNRDAS</sequence>
<reference evidence="3" key="1">
    <citation type="submission" date="2016-06" db="EMBL/GenBank/DDBJ databases">
        <authorList>
            <person name="Varghese N."/>
            <person name="Submissions Spin"/>
        </authorList>
    </citation>
    <scope>NUCLEOTIDE SEQUENCE [LARGE SCALE GENOMIC DNA]</scope>
    <source>
        <strain evidence="3">DSM 43819</strain>
    </source>
</reference>
<keyword evidence="3" id="KW-1185">Reference proteome</keyword>
<keyword evidence="1" id="KW-0812">Transmembrane</keyword>